<protein>
    <submittedName>
        <fullName evidence="1">Uncharacterized protein</fullName>
    </submittedName>
</protein>
<dbReference type="Proteomes" id="UP001451303">
    <property type="component" value="Unassembled WGS sequence"/>
</dbReference>
<keyword evidence="2" id="KW-1185">Reference proteome</keyword>
<organism evidence="1 2">
    <name type="scientific">Neurospora intermedia</name>
    <dbReference type="NCBI Taxonomy" id="5142"/>
    <lineage>
        <taxon>Eukaryota</taxon>
        <taxon>Fungi</taxon>
        <taxon>Dikarya</taxon>
        <taxon>Ascomycota</taxon>
        <taxon>Pezizomycotina</taxon>
        <taxon>Sordariomycetes</taxon>
        <taxon>Sordariomycetidae</taxon>
        <taxon>Sordariales</taxon>
        <taxon>Sordariaceae</taxon>
        <taxon>Neurospora</taxon>
    </lineage>
</organism>
<name>A0ABR3DTW8_NEUIN</name>
<dbReference type="EMBL" id="JAVLET010000001">
    <property type="protein sequence ID" value="KAL0476109.1"/>
    <property type="molecule type" value="Genomic_DNA"/>
</dbReference>
<comment type="caution">
    <text evidence="1">The sequence shown here is derived from an EMBL/GenBank/DDBJ whole genome shotgun (WGS) entry which is preliminary data.</text>
</comment>
<evidence type="ECO:0000313" key="1">
    <source>
        <dbReference type="EMBL" id="KAL0476109.1"/>
    </source>
</evidence>
<reference evidence="1 2" key="1">
    <citation type="submission" date="2023-09" db="EMBL/GenBank/DDBJ databases">
        <title>Multi-omics analysis of a traditional fermented food reveals byproduct-associated fungal strains for waste-to-food upcycling.</title>
        <authorList>
            <consortium name="Lawrence Berkeley National Laboratory"/>
            <person name="Rekdal V.M."/>
            <person name="Villalobos-Escobedo J.M."/>
            <person name="Rodriguez-Valeron N."/>
            <person name="Garcia M.O."/>
            <person name="Vasquez D.P."/>
            <person name="Damayanti I."/>
            <person name="Sorensen P.M."/>
            <person name="Baidoo E.E."/>
            <person name="De Carvalho A.C."/>
            <person name="Riley R."/>
            <person name="Lipzen A."/>
            <person name="He G."/>
            <person name="Yan M."/>
            <person name="Haridas S."/>
            <person name="Daum C."/>
            <person name="Yoshinaga Y."/>
            <person name="Ng V."/>
            <person name="Grigoriev I.V."/>
            <person name="Munk R."/>
            <person name="Nuraida L."/>
            <person name="Wijaya C.H."/>
            <person name="Morales P.-C."/>
            <person name="Keasling J.D."/>
        </authorList>
    </citation>
    <scope>NUCLEOTIDE SEQUENCE [LARGE SCALE GENOMIC DNA]</scope>
    <source>
        <strain evidence="1 2">FGSC 2613</strain>
    </source>
</reference>
<evidence type="ECO:0000313" key="2">
    <source>
        <dbReference type="Proteomes" id="UP001451303"/>
    </source>
</evidence>
<proteinExistence type="predicted"/>
<sequence length="216" mass="23763">MKVVSTQLLFAVGGEKFRSTGQIGPTLARLSVYPETPTKESSSSSSPSIAHEVTIEGLLQREDSRCLERESADWSIASDFCSDASTGAERGRVHRPSPSASKPAYPVLTSSVQVTTPGRLTSVTPFLRQLPLPLPTYTSHLPCLCSGTTDHGLELHVSSITPKHRKSGFMFFFDRTLSPLVPVCPRPLRECVQHVYQIAALRSLRLRLLSCCWPRQ</sequence>
<gene>
    <name evidence="1" type="ORF">QR685DRAFT_568772</name>
</gene>
<accession>A0ABR3DTW8</accession>